<keyword evidence="3" id="KW-1185">Reference proteome</keyword>
<reference evidence="2 3" key="1">
    <citation type="journal article" date="2024" name="G3 (Bethesda)">
        <title>Genome assembly of Hibiscus sabdariffa L. provides insights into metabolisms of medicinal natural products.</title>
        <authorList>
            <person name="Kim T."/>
        </authorList>
    </citation>
    <scope>NUCLEOTIDE SEQUENCE [LARGE SCALE GENOMIC DNA]</scope>
    <source>
        <strain evidence="2">TK-2024</strain>
        <tissue evidence="2">Old leaves</tissue>
    </source>
</reference>
<sequence>MEPSDVVYKCSGLVSFGGEVTKVHNVPLECINTKNVAKIEKLVPSFGHAEKECWYDFAHYTRAGIYGKWLTASTTWIKHYENKGNNIDSHQQKLQRVVAGPGEKKETKIDQGSLEIVAGKVNSTRVASFISRVTMEKTQLTPRVVVGYEKGSNGNLGSTMYPDFSGIMEQVTRANVGHGRIIVMLFVCLAGTSTGIGSSQNLGRESYRALYAYVFIPVFFSCFSGSVFLVFLYAGKLCFMVCLVVFSSQCLTLADDGWGHRVFVYAMCPLGLFPETPVGLYFL</sequence>
<protein>
    <submittedName>
        <fullName evidence="2">Uncharacterized protein</fullName>
    </submittedName>
</protein>
<dbReference type="EMBL" id="JBBPBN010000003">
    <property type="protein sequence ID" value="KAK9044135.1"/>
    <property type="molecule type" value="Genomic_DNA"/>
</dbReference>
<comment type="caution">
    <text evidence="2">The sequence shown here is derived from an EMBL/GenBank/DDBJ whole genome shotgun (WGS) entry which is preliminary data.</text>
</comment>
<accession>A0ABR2U3E2</accession>
<feature type="transmembrane region" description="Helical" evidence="1">
    <location>
        <begin position="181"/>
        <end position="198"/>
    </location>
</feature>
<keyword evidence="1" id="KW-0812">Transmembrane</keyword>
<proteinExistence type="predicted"/>
<keyword evidence="1" id="KW-0472">Membrane</keyword>
<feature type="transmembrane region" description="Helical" evidence="1">
    <location>
        <begin position="210"/>
        <end position="234"/>
    </location>
</feature>
<evidence type="ECO:0000256" key="1">
    <source>
        <dbReference type="SAM" id="Phobius"/>
    </source>
</evidence>
<dbReference type="Proteomes" id="UP001396334">
    <property type="component" value="Unassembled WGS sequence"/>
</dbReference>
<gene>
    <name evidence="2" type="ORF">V6N11_072452</name>
</gene>
<evidence type="ECO:0000313" key="2">
    <source>
        <dbReference type="EMBL" id="KAK9044135.1"/>
    </source>
</evidence>
<evidence type="ECO:0000313" key="3">
    <source>
        <dbReference type="Proteomes" id="UP001396334"/>
    </source>
</evidence>
<organism evidence="2 3">
    <name type="scientific">Hibiscus sabdariffa</name>
    <name type="common">roselle</name>
    <dbReference type="NCBI Taxonomy" id="183260"/>
    <lineage>
        <taxon>Eukaryota</taxon>
        <taxon>Viridiplantae</taxon>
        <taxon>Streptophyta</taxon>
        <taxon>Embryophyta</taxon>
        <taxon>Tracheophyta</taxon>
        <taxon>Spermatophyta</taxon>
        <taxon>Magnoliopsida</taxon>
        <taxon>eudicotyledons</taxon>
        <taxon>Gunneridae</taxon>
        <taxon>Pentapetalae</taxon>
        <taxon>rosids</taxon>
        <taxon>malvids</taxon>
        <taxon>Malvales</taxon>
        <taxon>Malvaceae</taxon>
        <taxon>Malvoideae</taxon>
        <taxon>Hibiscus</taxon>
    </lineage>
</organism>
<name>A0ABR2U3E2_9ROSI</name>
<keyword evidence="1" id="KW-1133">Transmembrane helix</keyword>